<accession>A0AAJ1PRC4</accession>
<protein>
    <submittedName>
        <fullName evidence="4">InlB B-repeat-containing protein</fullName>
    </submittedName>
</protein>
<dbReference type="EMBL" id="JASDDP010000021">
    <property type="protein sequence ID" value="MDJ1645917.1"/>
    <property type="molecule type" value="Genomic_DNA"/>
</dbReference>
<gene>
    <name evidence="4" type="ORF">QLQ80_02375</name>
</gene>
<feature type="signal peptide" evidence="3">
    <location>
        <begin position="1"/>
        <end position="21"/>
    </location>
</feature>
<feature type="chain" id="PRO_5042602415" evidence="3">
    <location>
        <begin position="22"/>
        <end position="913"/>
    </location>
</feature>
<feature type="coiled-coil region" evidence="2">
    <location>
        <begin position="780"/>
        <end position="807"/>
    </location>
</feature>
<dbReference type="GO" id="GO:0030313">
    <property type="term" value="C:cell envelope"/>
    <property type="evidence" value="ECO:0007669"/>
    <property type="project" value="UniProtKB-SubCell"/>
</dbReference>
<evidence type="ECO:0000313" key="5">
    <source>
        <dbReference type="Proteomes" id="UP001224428"/>
    </source>
</evidence>
<dbReference type="PROSITE" id="PS51257">
    <property type="entry name" value="PROKAR_LIPOPROTEIN"/>
    <property type="match status" value="1"/>
</dbReference>
<keyword evidence="2" id="KW-0175">Coiled coil</keyword>
<evidence type="ECO:0000256" key="2">
    <source>
        <dbReference type="SAM" id="Coils"/>
    </source>
</evidence>
<dbReference type="NCBIfam" id="TIGR02543">
    <property type="entry name" value="List_Bact_rpt"/>
    <property type="match status" value="1"/>
</dbReference>
<evidence type="ECO:0000256" key="3">
    <source>
        <dbReference type="SAM" id="SignalP"/>
    </source>
</evidence>
<name>A0AAJ1PRC4_9MOLU</name>
<comment type="caution">
    <text evidence="4">The sequence shown here is derived from an EMBL/GenBank/DDBJ whole genome shotgun (WGS) entry which is preliminary data.</text>
</comment>
<proteinExistence type="predicted"/>
<sequence length="913" mass="103799">MRKKQLLIALGAATLALPMLAVSCGEKETKQRTEVNLAQNTIFTEVEGYIQREIELNVEDITVYDAIGDITTESLKITNLKKFKKEGIKVAIAETFIDYNKSEVLVKVLYKVLKQKTWSSFISIIPFDDFKRPDASDWNRIFLGLTKYTKIELHGKNADGSHKIIVSNEYGTISNVQNGAPKGTLPIPSQISYTLTIKNSNKVLSDGGDVANKESSHPISGGTIINKEDIIITLMNGEENLGTINSEEGVIGIPNSQPTKEGYVFVGWSTEEESTEPNVFLNDEVKHTFNSNTSLYAVFKKLPTLILNINSLSGQESKKVSLTLTESGLLTKEELIKWVEDNKPEPTNKWSFMFEDIQFAEKGQAKSRFNFNEQGELTNKFEIGKEYDIYPNYTHLPVFVFRNSETQSVLGYIWADEEVIEEEKIFKAPTASLNLSNLEAKGSYAKRFFYLDLTEEIPYKPGEIISNISSKNEVNVFVELQNTNSITLDKSNLIENKVSNTVLYLTPDGKLREEYLPKDINYSWYNGISKRLFKPEEAENNKAFDNRSNEEIQKGVSFAGWYSDPEFRNKITFKNGISTTSLKGKGIYARFTQNKWDRIRDARQIMDSILEVASVSVSVAGEIVDNDGQKYTEYSEQILKLFKWFSYLVLGGKVQSKDFFDGFDLIWYFVKETTSDTMTDILKTLKLADEAEFKGSSQKFIEYMLELASEFIKTIVEMVSKYSKLSFKNSVFTDAADLEKWDFSKFLNAESYSAEKRVKFLKVLALNKLIQNLNENQNGNNNLKNFIDCINKEKEKAQKRLKRGTKKSENNKSKSDVLIEDVFETKEKGGKSSKNKKEHPYLTNLNNFIEELIGKKGIQTIIFELYELAVDSFSSSAANITTRTLGITTKIATKIKNMYKAYKYLKGTEKEAK</sequence>
<dbReference type="Pfam" id="PF09479">
    <property type="entry name" value="Flg_new"/>
    <property type="match status" value="2"/>
</dbReference>
<comment type="subcellular location">
    <subcellularLocation>
        <location evidence="1">Cell envelope</location>
    </subcellularLocation>
</comment>
<dbReference type="Proteomes" id="UP001224428">
    <property type="component" value="Unassembled WGS sequence"/>
</dbReference>
<dbReference type="InterPro" id="IPR042229">
    <property type="entry name" value="Listeria/Bacterioides_rpt_sf"/>
</dbReference>
<dbReference type="RefSeq" id="WP_283827325.1">
    <property type="nucleotide sequence ID" value="NZ_JASDDP010000021.1"/>
</dbReference>
<keyword evidence="3" id="KW-0732">Signal</keyword>
<evidence type="ECO:0000313" key="4">
    <source>
        <dbReference type="EMBL" id="MDJ1645917.1"/>
    </source>
</evidence>
<dbReference type="AlphaFoldDB" id="A0AAJ1PRC4"/>
<dbReference type="InterPro" id="IPR013378">
    <property type="entry name" value="InlB-like_B-rpt"/>
</dbReference>
<reference evidence="4" key="1">
    <citation type="submission" date="2023-05" db="EMBL/GenBank/DDBJ databases">
        <title>Mycoplasma phocimorsus sp. nov., isolated from Scandinavian patients with seal finger or septic arthritis after contact with seals.</title>
        <authorList>
            <person name="Skafte-Holm A."/>
            <person name="Pedersen T.R."/>
            <person name="Froelund M."/>
            <person name="Stegger M."/>
            <person name="Qvortrup K."/>
            <person name="Michaels D.L."/>
            <person name="Brown D.R."/>
            <person name="Jensen J.S."/>
        </authorList>
    </citation>
    <scope>NUCLEOTIDE SEQUENCE</scope>
    <source>
        <strain evidence="4">M5725</strain>
    </source>
</reference>
<organism evidence="4 5">
    <name type="scientific">Mycoplasma phocimorsus</name>
    <dbReference type="NCBI Taxonomy" id="3045839"/>
    <lineage>
        <taxon>Bacteria</taxon>
        <taxon>Bacillati</taxon>
        <taxon>Mycoplasmatota</taxon>
        <taxon>Mollicutes</taxon>
        <taxon>Mycoplasmataceae</taxon>
        <taxon>Mycoplasma</taxon>
    </lineage>
</organism>
<evidence type="ECO:0000256" key="1">
    <source>
        <dbReference type="ARBA" id="ARBA00004196"/>
    </source>
</evidence>
<keyword evidence="5" id="KW-1185">Reference proteome</keyword>
<dbReference type="Gene3D" id="2.60.40.4270">
    <property type="entry name" value="Listeria-Bacteroides repeat domain"/>
    <property type="match status" value="1"/>
</dbReference>